<name>A0AAV7TMK3_PLEWA</name>
<dbReference type="Proteomes" id="UP001066276">
    <property type="component" value="Chromosome 3_2"/>
</dbReference>
<keyword evidence="3" id="KW-1185">Reference proteome</keyword>
<dbReference type="EMBL" id="JANPWB010000006">
    <property type="protein sequence ID" value="KAJ1176927.1"/>
    <property type="molecule type" value="Genomic_DNA"/>
</dbReference>
<feature type="compositionally biased region" description="Acidic residues" evidence="1">
    <location>
        <begin position="154"/>
        <end position="163"/>
    </location>
</feature>
<accession>A0AAV7TMK3</accession>
<organism evidence="2 3">
    <name type="scientific">Pleurodeles waltl</name>
    <name type="common">Iberian ribbed newt</name>
    <dbReference type="NCBI Taxonomy" id="8319"/>
    <lineage>
        <taxon>Eukaryota</taxon>
        <taxon>Metazoa</taxon>
        <taxon>Chordata</taxon>
        <taxon>Craniata</taxon>
        <taxon>Vertebrata</taxon>
        <taxon>Euteleostomi</taxon>
        <taxon>Amphibia</taxon>
        <taxon>Batrachia</taxon>
        <taxon>Caudata</taxon>
        <taxon>Salamandroidea</taxon>
        <taxon>Salamandridae</taxon>
        <taxon>Pleurodelinae</taxon>
        <taxon>Pleurodeles</taxon>
    </lineage>
</organism>
<evidence type="ECO:0000256" key="1">
    <source>
        <dbReference type="SAM" id="MobiDB-lite"/>
    </source>
</evidence>
<reference evidence="2" key="1">
    <citation type="journal article" date="2022" name="bioRxiv">
        <title>Sequencing and chromosome-scale assembly of the giantPleurodeles waltlgenome.</title>
        <authorList>
            <person name="Brown T."/>
            <person name="Elewa A."/>
            <person name="Iarovenko S."/>
            <person name="Subramanian E."/>
            <person name="Araus A.J."/>
            <person name="Petzold A."/>
            <person name="Susuki M."/>
            <person name="Suzuki K.-i.T."/>
            <person name="Hayashi T."/>
            <person name="Toyoda A."/>
            <person name="Oliveira C."/>
            <person name="Osipova E."/>
            <person name="Leigh N.D."/>
            <person name="Simon A."/>
            <person name="Yun M.H."/>
        </authorList>
    </citation>
    <scope>NUCLEOTIDE SEQUENCE</scope>
    <source>
        <strain evidence="2">20211129_DDA</strain>
        <tissue evidence="2">Liver</tissue>
    </source>
</reference>
<evidence type="ECO:0000313" key="2">
    <source>
        <dbReference type="EMBL" id="KAJ1176927.1"/>
    </source>
</evidence>
<evidence type="ECO:0000313" key="3">
    <source>
        <dbReference type="Proteomes" id="UP001066276"/>
    </source>
</evidence>
<proteinExistence type="predicted"/>
<comment type="caution">
    <text evidence="2">The sequence shown here is derived from an EMBL/GenBank/DDBJ whole genome shotgun (WGS) entry which is preliminary data.</text>
</comment>
<dbReference type="AlphaFoldDB" id="A0AAV7TMK3"/>
<protein>
    <submittedName>
        <fullName evidence="2">Uncharacterized protein</fullName>
    </submittedName>
</protein>
<feature type="compositionally biased region" description="Low complexity" evidence="1">
    <location>
        <begin position="21"/>
        <end position="31"/>
    </location>
</feature>
<feature type="region of interest" description="Disordered" evidence="1">
    <location>
        <begin position="58"/>
        <end position="190"/>
    </location>
</feature>
<sequence length="190" mass="20741">MGRAEAGKVNTLLALEKTQSPHHPQSSNQQSYTRADPSWTHTDLEELLQRQGCYWLSRGRGKGTSLRGGAQLKEQKQLQPQLARGGPLPVTSPPAKGHVQPERQCPPVRGARGHAKTESTTTMQKTVPGAPTDAERSDARQLAVPGREAWWEATDQDSGEQQEEGLGADTAAHFESYQEHTKAQDGETLT</sequence>
<gene>
    <name evidence="2" type="ORF">NDU88_002194</name>
</gene>
<feature type="region of interest" description="Disordered" evidence="1">
    <location>
        <begin position="1"/>
        <end position="38"/>
    </location>
</feature>
<feature type="compositionally biased region" description="Basic and acidic residues" evidence="1">
    <location>
        <begin position="176"/>
        <end position="190"/>
    </location>
</feature>